<comment type="caution">
    <text evidence="2">The sequence shown here is derived from an EMBL/GenBank/DDBJ whole genome shotgun (WGS) entry which is preliminary data.</text>
</comment>
<feature type="region of interest" description="Disordered" evidence="1">
    <location>
        <begin position="223"/>
        <end position="243"/>
    </location>
</feature>
<feature type="compositionally biased region" description="Basic and acidic residues" evidence="1">
    <location>
        <begin position="233"/>
        <end position="243"/>
    </location>
</feature>
<dbReference type="EMBL" id="BMVG01000002">
    <property type="protein sequence ID" value="GHE00324.1"/>
    <property type="molecule type" value="Genomic_DNA"/>
</dbReference>
<dbReference type="AlphaFoldDB" id="A0A918YEN7"/>
<keyword evidence="3" id="KW-1185">Reference proteome</keyword>
<evidence type="ECO:0000313" key="2">
    <source>
        <dbReference type="EMBL" id="GHE00324.1"/>
    </source>
</evidence>
<reference evidence="2" key="2">
    <citation type="submission" date="2020-09" db="EMBL/GenBank/DDBJ databases">
        <authorList>
            <person name="Sun Q."/>
            <person name="Ohkuma M."/>
        </authorList>
    </citation>
    <scope>NUCLEOTIDE SEQUENCE</scope>
    <source>
        <strain evidence="2">JCM 4714</strain>
    </source>
</reference>
<dbReference type="RefSeq" id="WP_189949713.1">
    <property type="nucleotide sequence ID" value="NZ_BMVG01000002.1"/>
</dbReference>
<gene>
    <name evidence="2" type="ORF">GCM10010339_15040</name>
</gene>
<dbReference type="Proteomes" id="UP000655443">
    <property type="component" value="Unassembled WGS sequence"/>
</dbReference>
<evidence type="ECO:0000256" key="1">
    <source>
        <dbReference type="SAM" id="MobiDB-lite"/>
    </source>
</evidence>
<protein>
    <submittedName>
        <fullName evidence="2">Uncharacterized protein</fullName>
    </submittedName>
</protein>
<name>A0A918YEN7_9ACTN</name>
<reference evidence="2" key="1">
    <citation type="journal article" date="2014" name="Int. J. Syst. Evol. Microbiol.">
        <title>Complete genome sequence of Corynebacterium casei LMG S-19264T (=DSM 44701T), isolated from a smear-ripened cheese.</title>
        <authorList>
            <consortium name="US DOE Joint Genome Institute (JGI-PGF)"/>
            <person name="Walter F."/>
            <person name="Albersmeier A."/>
            <person name="Kalinowski J."/>
            <person name="Ruckert C."/>
        </authorList>
    </citation>
    <scope>NUCLEOTIDE SEQUENCE</scope>
    <source>
        <strain evidence="2">JCM 4714</strain>
    </source>
</reference>
<organism evidence="2 3">
    <name type="scientific">Streptomyces alanosinicus</name>
    <dbReference type="NCBI Taxonomy" id="68171"/>
    <lineage>
        <taxon>Bacteria</taxon>
        <taxon>Bacillati</taxon>
        <taxon>Actinomycetota</taxon>
        <taxon>Actinomycetes</taxon>
        <taxon>Kitasatosporales</taxon>
        <taxon>Streptomycetaceae</taxon>
        <taxon>Streptomyces</taxon>
    </lineage>
</organism>
<evidence type="ECO:0000313" key="3">
    <source>
        <dbReference type="Proteomes" id="UP000655443"/>
    </source>
</evidence>
<proteinExistence type="predicted"/>
<sequence>MTTSATPRDNTDPEWAGIRTLGHANRFGWWDSEFRYDGRMRVPMGVNIKEVRYSFRGDGQTDVQATQVPRGQSGVDQQYEVIEHARLDGFDVITFTLRGDLDVDKNPRPDNSSLKYAIDVRVTLDNGEVRRAAPEIDVLASDWDPDDAPDVGRPYVRLPFDSNWGGSPNSQAGFGYVSDNGFVPGDKFIIDLVNPREGRQGVPSNHSDTVYYQLVHEDGTPSLETQVPQPWKAEGHTGRGDLSHKTMLPAIDLRQKGDKPGYYRFLVWPQAANFDGSVSNLSWDPTKTEDAFQLGSVYYRYTASGGIDPAPQGQFVVSPGDPVTVPRTGETKYPGVVIQATGDGKVPAQTVTVTLPLDKGLRFTGRLVVGVMRGSQWVQIEQPDGTLSADGRVLTVKNVDLALTGKGSKSAVLVEVQASAGAMLGDTSLSFLVGGPPASSSSLIHITDR</sequence>
<accession>A0A918YEN7</accession>